<comment type="cofactor">
    <cofactor evidence="1">
        <name>Zn(2+)</name>
        <dbReference type="ChEBI" id="CHEBI:29105"/>
    </cofactor>
</comment>
<dbReference type="GO" id="GO:0016787">
    <property type="term" value="F:hydrolase activity"/>
    <property type="evidence" value="ECO:0007669"/>
    <property type="project" value="UniProtKB-KW"/>
</dbReference>
<feature type="region of interest" description="Disordered" evidence="6">
    <location>
        <begin position="120"/>
        <end position="152"/>
    </location>
</feature>
<evidence type="ECO:0000313" key="7">
    <source>
        <dbReference type="EMBL" id="KAK3046409.1"/>
    </source>
</evidence>
<evidence type="ECO:0000256" key="2">
    <source>
        <dbReference type="ARBA" id="ARBA00007749"/>
    </source>
</evidence>
<evidence type="ECO:0000313" key="8">
    <source>
        <dbReference type="Proteomes" id="UP001271007"/>
    </source>
</evidence>
<dbReference type="SUPFAM" id="SSF56281">
    <property type="entry name" value="Metallo-hydrolase/oxidoreductase"/>
    <property type="match status" value="1"/>
</dbReference>
<evidence type="ECO:0000256" key="6">
    <source>
        <dbReference type="SAM" id="MobiDB-lite"/>
    </source>
</evidence>
<organism evidence="7 8">
    <name type="scientific">Extremus antarcticus</name>
    <dbReference type="NCBI Taxonomy" id="702011"/>
    <lineage>
        <taxon>Eukaryota</taxon>
        <taxon>Fungi</taxon>
        <taxon>Dikarya</taxon>
        <taxon>Ascomycota</taxon>
        <taxon>Pezizomycotina</taxon>
        <taxon>Dothideomycetes</taxon>
        <taxon>Dothideomycetidae</taxon>
        <taxon>Mycosphaerellales</taxon>
        <taxon>Extremaceae</taxon>
        <taxon>Extremus</taxon>
    </lineage>
</organism>
<proteinExistence type="inferred from homology"/>
<evidence type="ECO:0000256" key="3">
    <source>
        <dbReference type="ARBA" id="ARBA00022723"/>
    </source>
</evidence>
<dbReference type="Gene3D" id="3.60.15.10">
    <property type="entry name" value="Ribonuclease Z/Hydroxyacylglutathione hydrolase-like"/>
    <property type="match status" value="1"/>
</dbReference>
<evidence type="ECO:0000256" key="5">
    <source>
        <dbReference type="ARBA" id="ARBA00022833"/>
    </source>
</evidence>
<comment type="caution">
    <text evidence="7">The sequence shown here is derived from an EMBL/GenBank/DDBJ whole genome shotgun (WGS) entry which is preliminary data.</text>
</comment>
<feature type="compositionally biased region" description="Basic and acidic residues" evidence="6">
    <location>
        <begin position="127"/>
        <end position="139"/>
    </location>
</feature>
<dbReference type="AlphaFoldDB" id="A0AAJ0D5I9"/>
<dbReference type="GO" id="GO:0046872">
    <property type="term" value="F:metal ion binding"/>
    <property type="evidence" value="ECO:0007669"/>
    <property type="project" value="UniProtKB-KW"/>
</dbReference>
<dbReference type="InterPro" id="IPR051013">
    <property type="entry name" value="MBL_superfamily_lactonases"/>
</dbReference>
<dbReference type="Proteomes" id="UP001271007">
    <property type="component" value="Unassembled WGS sequence"/>
</dbReference>
<keyword evidence="3" id="KW-0479">Metal-binding</keyword>
<sequence length="185" mass="20700">MFVTDADPKATKLVPSMCFLIQHPQSNGRPAERIVFDLGIKRDMSQYPAGMQDHLEKRQAIVNLSDTKASLESGGLDLAKNIDYVILSHTHWDHIGMPTDYPKSRFVLESGTLHTVKHGAPHYPPEMFEKDPLPLDRSTEFPPAPDSSAKDLACSKDQQTSHQWKLISTLKHTIDFFGDGSVYIA</sequence>
<evidence type="ECO:0008006" key="9">
    <source>
        <dbReference type="Google" id="ProtNLM"/>
    </source>
</evidence>
<keyword evidence="8" id="KW-1185">Reference proteome</keyword>
<dbReference type="PANTHER" id="PTHR42978:SF2">
    <property type="entry name" value="102 KBASES UNSTABLE REGION: FROM 1 TO 119443"/>
    <property type="match status" value="1"/>
</dbReference>
<keyword evidence="4" id="KW-0378">Hydrolase</keyword>
<protein>
    <recommendedName>
        <fullName evidence="9">Metallo-beta-lactamase domain-containing protein</fullName>
    </recommendedName>
</protein>
<evidence type="ECO:0000256" key="1">
    <source>
        <dbReference type="ARBA" id="ARBA00001947"/>
    </source>
</evidence>
<dbReference type="EMBL" id="JAWDJX010000094">
    <property type="protein sequence ID" value="KAK3046409.1"/>
    <property type="molecule type" value="Genomic_DNA"/>
</dbReference>
<name>A0AAJ0D5I9_9PEZI</name>
<evidence type="ECO:0000256" key="4">
    <source>
        <dbReference type="ARBA" id="ARBA00022801"/>
    </source>
</evidence>
<dbReference type="InterPro" id="IPR036866">
    <property type="entry name" value="RibonucZ/Hydroxyglut_hydro"/>
</dbReference>
<reference evidence="7" key="1">
    <citation type="submission" date="2023-04" db="EMBL/GenBank/DDBJ databases">
        <title>Black Yeasts Isolated from many extreme environments.</title>
        <authorList>
            <person name="Coleine C."/>
            <person name="Stajich J.E."/>
            <person name="Selbmann L."/>
        </authorList>
    </citation>
    <scope>NUCLEOTIDE SEQUENCE</scope>
    <source>
        <strain evidence="7">CCFEE 5312</strain>
    </source>
</reference>
<gene>
    <name evidence="7" type="ORF">LTR09_012101</name>
</gene>
<accession>A0AAJ0D5I9</accession>
<comment type="similarity">
    <text evidence="2">Belongs to the metallo-beta-lactamase superfamily.</text>
</comment>
<dbReference type="PANTHER" id="PTHR42978">
    <property type="entry name" value="QUORUM-QUENCHING LACTONASE YTNP-RELATED-RELATED"/>
    <property type="match status" value="1"/>
</dbReference>
<keyword evidence="5" id="KW-0862">Zinc</keyword>